<feature type="domain" description="Transposase IS110-like N-terminal" evidence="1">
    <location>
        <begin position="9"/>
        <end position="150"/>
    </location>
</feature>
<sequence length="360" mass="39793">MGQVKTFGGLDVHAAKVVAAIVDSDSGELRVQRLPGQTRQVVKFCAALPAPVRVSYEAGPTGFGLARELEAAGIGCVVAAPGKIERPAQDRVKTDKRDAERLVRLLMVGGLHAVRVPSPHEEALRDLVRAREAVRGDLMRARHRVGKLLLRHDLRFEGNNWTTRHRKWLADVDLSDPVAQAVLLDGVGAIDALVVRRDALEEQMAQVVPDSPWATTVAHLRCLHGIDTLSALGLCAEVGDFHRFARPGRLMSYLGLVPSENSTGTKRRQGSITKSGSEHARRLLVEAAWHYRRPSRKGRELVRRQAGQPQHVCAISWKAQQRLHRTWRRLDTERGKRRTVVAVAVARELSGFCWAVATAD</sequence>
<protein>
    <submittedName>
        <fullName evidence="3">Uncharacterized protein</fullName>
    </submittedName>
</protein>
<accession>A0A0F9IYV1</accession>
<reference evidence="3" key="1">
    <citation type="journal article" date="2015" name="Nature">
        <title>Complex archaea that bridge the gap between prokaryotes and eukaryotes.</title>
        <authorList>
            <person name="Spang A."/>
            <person name="Saw J.H."/>
            <person name="Jorgensen S.L."/>
            <person name="Zaremba-Niedzwiedzka K."/>
            <person name="Martijn J."/>
            <person name="Lind A.E."/>
            <person name="van Eijk R."/>
            <person name="Schleper C."/>
            <person name="Guy L."/>
            <person name="Ettema T.J."/>
        </authorList>
    </citation>
    <scope>NUCLEOTIDE SEQUENCE</scope>
</reference>
<dbReference type="Pfam" id="PF02371">
    <property type="entry name" value="Transposase_20"/>
    <property type="match status" value="1"/>
</dbReference>
<dbReference type="GO" id="GO:0006313">
    <property type="term" value="P:DNA transposition"/>
    <property type="evidence" value="ECO:0007669"/>
    <property type="project" value="InterPro"/>
</dbReference>
<gene>
    <name evidence="3" type="ORF">LCGC14_1520070</name>
</gene>
<dbReference type="Pfam" id="PF01548">
    <property type="entry name" value="DEDD_Tnp_IS110"/>
    <property type="match status" value="1"/>
</dbReference>
<dbReference type="NCBIfam" id="NF033542">
    <property type="entry name" value="transpos_IS110"/>
    <property type="match status" value="1"/>
</dbReference>
<proteinExistence type="predicted"/>
<organism evidence="3">
    <name type="scientific">marine sediment metagenome</name>
    <dbReference type="NCBI Taxonomy" id="412755"/>
    <lineage>
        <taxon>unclassified sequences</taxon>
        <taxon>metagenomes</taxon>
        <taxon>ecological metagenomes</taxon>
    </lineage>
</organism>
<dbReference type="InterPro" id="IPR003346">
    <property type="entry name" value="Transposase_20"/>
</dbReference>
<evidence type="ECO:0000313" key="3">
    <source>
        <dbReference type="EMBL" id="KKM62599.1"/>
    </source>
</evidence>
<dbReference type="GO" id="GO:0003677">
    <property type="term" value="F:DNA binding"/>
    <property type="evidence" value="ECO:0007669"/>
    <property type="project" value="InterPro"/>
</dbReference>
<dbReference type="AlphaFoldDB" id="A0A0F9IYV1"/>
<dbReference type="InterPro" id="IPR002525">
    <property type="entry name" value="Transp_IS110-like_N"/>
</dbReference>
<dbReference type="EMBL" id="LAZR01011261">
    <property type="protein sequence ID" value="KKM62599.1"/>
    <property type="molecule type" value="Genomic_DNA"/>
</dbReference>
<dbReference type="InterPro" id="IPR047650">
    <property type="entry name" value="Transpos_IS110"/>
</dbReference>
<evidence type="ECO:0000259" key="2">
    <source>
        <dbReference type="Pfam" id="PF02371"/>
    </source>
</evidence>
<name>A0A0F9IYV1_9ZZZZ</name>
<feature type="domain" description="Transposase IS116/IS110/IS902 C-terminal" evidence="2">
    <location>
        <begin position="219"/>
        <end position="299"/>
    </location>
</feature>
<evidence type="ECO:0000259" key="1">
    <source>
        <dbReference type="Pfam" id="PF01548"/>
    </source>
</evidence>
<dbReference type="PANTHER" id="PTHR33055:SF15">
    <property type="entry name" value="TRANSPOSASE-RELATED"/>
    <property type="match status" value="1"/>
</dbReference>
<dbReference type="GO" id="GO:0004803">
    <property type="term" value="F:transposase activity"/>
    <property type="evidence" value="ECO:0007669"/>
    <property type="project" value="InterPro"/>
</dbReference>
<comment type="caution">
    <text evidence="3">The sequence shown here is derived from an EMBL/GenBank/DDBJ whole genome shotgun (WGS) entry which is preliminary data.</text>
</comment>
<dbReference type="PANTHER" id="PTHR33055">
    <property type="entry name" value="TRANSPOSASE FOR INSERTION SEQUENCE ELEMENT IS1111A"/>
    <property type="match status" value="1"/>
</dbReference>